<organism evidence="2 3">
    <name type="scientific">Cellvibrio fibrivorans</name>
    <dbReference type="NCBI Taxonomy" id="126350"/>
    <lineage>
        <taxon>Bacteria</taxon>
        <taxon>Pseudomonadati</taxon>
        <taxon>Pseudomonadota</taxon>
        <taxon>Gammaproteobacteria</taxon>
        <taxon>Cellvibrionales</taxon>
        <taxon>Cellvibrionaceae</taxon>
        <taxon>Cellvibrio</taxon>
    </lineage>
</organism>
<feature type="domain" description="ATPase BadF/BadG/BcrA/BcrD type" evidence="1">
    <location>
        <begin position="13"/>
        <end position="290"/>
    </location>
</feature>
<proteinExistence type="predicted"/>
<name>A0ABU1V2E1_9GAMM</name>
<dbReference type="SUPFAM" id="SSF53067">
    <property type="entry name" value="Actin-like ATPase domain"/>
    <property type="match status" value="2"/>
</dbReference>
<dbReference type="InterPro" id="IPR002731">
    <property type="entry name" value="ATPase_BadF"/>
</dbReference>
<dbReference type="CDD" id="cd24082">
    <property type="entry name" value="ASKHA_NBD_GspK-like"/>
    <property type="match status" value="1"/>
</dbReference>
<dbReference type="Pfam" id="PF01869">
    <property type="entry name" value="BcrAD_BadFG"/>
    <property type="match status" value="1"/>
</dbReference>
<evidence type="ECO:0000259" key="1">
    <source>
        <dbReference type="Pfam" id="PF01869"/>
    </source>
</evidence>
<keyword evidence="2" id="KW-0808">Transferase</keyword>
<dbReference type="PANTHER" id="PTHR43190">
    <property type="entry name" value="N-ACETYL-D-GLUCOSAMINE KINASE"/>
    <property type="match status" value="1"/>
</dbReference>
<dbReference type="EMBL" id="JAVDVX010000007">
    <property type="protein sequence ID" value="MDR7091623.1"/>
    <property type="molecule type" value="Genomic_DNA"/>
</dbReference>
<reference evidence="2 3" key="1">
    <citation type="submission" date="2023-07" db="EMBL/GenBank/DDBJ databases">
        <title>Sorghum-associated microbial communities from plants grown in Nebraska, USA.</title>
        <authorList>
            <person name="Schachtman D."/>
        </authorList>
    </citation>
    <scope>NUCLEOTIDE SEQUENCE [LARGE SCALE GENOMIC DNA]</scope>
    <source>
        <strain evidence="2 3">BE190</strain>
    </source>
</reference>
<evidence type="ECO:0000313" key="2">
    <source>
        <dbReference type="EMBL" id="MDR7091623.1"/>
    </source>
</evidence>
<accession>A0ABU1V2E1</accession>
<dbReference type="Proteomes" id="UP001253595">
    <property type="component" value="Unassembled WGS sequence"/>
</dbReference>
<keyword evidence="2" id="KW-0418">Kinase</keyword>
<comment type="caution">
    <text evidence="2">The sequence shown here is derived from an EMBL/GenBank/DDBJ whole genome shotgun (WGS) entry which is preliminary data.</text>
</comment>
<dbReference type="InterPro" id="IPR052519">
    <property type="entry name" value="Euk-type_GlcNAc_Kinase"/>
</dbReference>
<dbReference type="GO" id="GO:0047931">
    <property type="term" value="F:glucosamine kinase activity"/>
    <property type="evidence" value="ECO:0007669"/>
    <property type="project" value="UniProtKB-EC"/>
</dbReference>
<gene>
    <name evidence="2" type="ORF">J2X05_003658</name>
</gene>
<keyword evidence="3" id="KW-1185">Reference proteome</keyword>
<dbReference type="InterPro" id="IPR043129">
    <property type="entry name" value="ATPase_NBD"/>
</dbReference>
<evidence type="ECO:0000313" key="3">
    <source>
        <dbReference type="Proteomes" id="UP001253595"/>
    </source>
</evidence>
<dbReference type="Gene3D" id="3.30.420.40">
    <property type="match status" value="2"/>
</dbReference>
<dbReference type="EC" id="2.7.1.8" evidence="2"/>
<dbReference type="NCBIfam" id="NF046058">
    <property type="entry name" value="NagK_SO3507"/>
    <property type="match status" value="1"/>
</dbReference>
<protein>
    <submittedName>
        <fullName evidence="2">Glucosamine kinase</fullName>
        <ecNumber evidence="2">2.7.1.8</ecNumber>
    </submittedName>
</protein>
<dbReference type="RefSeq" id="WP_310075105.1">
    <property type="nucleotide sequence ID" value="NZ_JAVDVX010000007.1"/>
</dbReference>
<sequence length="308" mass="32193">MAKMPLGEQTLYIGIDGGGTKCRASIMTADLQVLGTGVGGPANPFQGVQQAKDSIRTAAELALIDAGLPPSAMTELIAGAGLAGVNVPSLYEVMSAWEHPFKEMHLTTDLHIACLGAHNRDEGAVMICGTGSCGYSYVGDKSLFIGGHGFPIGDKGSGAWMGLEAIQAILLASDDLGPKTSLSESIGEFLQASGVMIVDRMFGAKQGDYAKFAIFVVDAADAGDAVAVSIAKEGAAYMSAVARKLWATQPGRMSIIGGLAPRLIPWMEQDMANNLSPALYQPEFGAVYFAKQRFKLANNNQSVLTTAI</sequence>
<dbReference type="PANTHER" id="PTHR43190:SF3">
    <property type="entry name" value="N-ACETYL-D-GLUCOSAMINE KINASE"/>
    <property type="match status" value="1"/>
</dbReference>